<evidence type="ECO:0000256" key="3">
    <source>
        <dbReference type="PROSITE-ProRule" id="PRU00266"/>
    </source>
</evidence>
<dbReference type="PANTHER" id="PTHR46031:SF37">
    <property type="entry name" value="DRBM DOMAIN-CONTAINING PROTEIN"/>
    <property type="match status" value="1"/>
</dbReference>
<evidence type="ECO:0000259" key="4">
    <source>
        <dbReference type="PROSITE" id="PS50137"/>
    </source>
</evidence>
<feature type="domain" description="DRBM" evidence="4">
    <location>
        <begin position="154"/>
        <end position="221"/>
    </location>
</feature>
<dbReference type="InterPro" id="IPR014720">
    <property type="entry name" value="dsRBD_dom"/>
</dbReference>
<dbReference type="Proteomes" id="UP000516437">
    <property type="component" value="Chromosome 6"/>
</dbReference>
<gene>
    <name evidence="5" type="ORF">CJ030_MR6G021522</name>
</gene>
<dbReference type="PROSITE" id="PS50137">
    <property type="entry name" value="DS_RBD"/>
    <property type="match status" value="3"/>
</dbReference>
<dbReference type="GO" id="GO:0003723">
    <property type="term" value="F:RNA binding"/>
    <property type="evidence" value="ECO:0007669"/>
    <property type="project" value="UniProtKB-UniRule"/>
</dbReference>
<accession>A0A6A1VHJ9</accession>
<evidence type="ECO:0000313" key="6">
    <source>
        <dbReference type="Proteomes" id="UP000516437"/>
    </source>
</evidence>
<proteinExistence type="predicted"/>
<dbReference type="OrthoDB" id="5988181at2759"/>
<feature type="domain" description="DRBM" evidence="4">
    <location>
        <begin position="90"/>
        <end position="149"/>
    </location>
</feature>
<comment type="caution">
    <text evidence="5">The sequence shown here is derived from an EMBL/GenBank/DDBJ whole genome shotgun (WGS) entry which is preliminary data.</text>
</comment>
<keyword evidence="6" id="KW-1185">Reference proteome</keyword>
<keyword evidence="1" id="KW-0677">Repeat</keyword>
<sequence>PEQLMHKNRLQEYAQRSAIPLPVYQTVNEGSQHAPQFRSTVLVDGASYTSPNTFSHRKAAEQDVAKIALANILQKIKEEGCPLILQDTVFCKSILNEFAVKMNLEMPTYSTIQPEGLLPTFISSLVFSGESYTGEAGRNKKEAEQLAARADTVFCKSILNEFAVKMNLEMPTYSTIQPEGLLPTFISSLVFSGESYTGEAGRNKKEAEQLAARAVILSLLGILFCYD</sequence>
<protein>
    <submittedName>
        <fullName evidence="5">Double-stranded RNA-binding protein 4</fullName>
    </submittedName>
</protein>
<dbReference type="SUPFAM" id="SSF54768">
    <property type="entry name" value="dsRNA-binding domain-like"/>
    <property type="match status" value="3"/>
</dbReference>
<evidence type="ECO:0000313" key="5">
    <source>
        <dbReference type="EMBL" id="KAB1211288.1"/>
    </source>
</evidence>
<organism evidence="5 6">
    <name type="scientific">Morella rubra</name>
    <name type="common">Chinese bayberry</name>
    <dbReference type="NCBI Taxonomy" id="262757"/>
    <lineage>
        <taxon>Eukaryota</taxon>
        <taxon>Viridiplantae</taxon>
        <taxon>Streptophyta</taxon>
        <taxon>Embryophyta</taxon>
        <taxon>Tracheophyta</taxon>
        <taxon>Spermatophyta</taxon>
        <taxon>Magnoliopsida</taxon>
        <taxon>eudicotyledons</taxon>
        <taxon>Gunneridae</taxon>
        <taxon>Pentapetalae</taxon>
        <taxon>rosids</taxon>
        <taxon>fabids</taxon>
        <taxon>Fagales</taxon>
        <taxon>Myricaceae</taxon>
        <taxon>Morella</taxon>
    </lineage>
</organism>
<evidence type="ECO:0000256" key="1">
    <source>
        <dbReference type="ARBA" id="ARBA00022737"/>
    </source>
</evidence>
<dbReference type="Pfam" id="PF00035">
    <property type="entry name" value="dsrm"/>
    <property type="match status" value="3"/>
</dbReference>
<keyword evidence="2 3" id="KW-0694">RNA-binding</keyword>
<dbReference type="PANTHER" id="PTHR46031">
    <property type="match status" value="1"/>
</dbReference>
<dbReference type="FunFam" id="3.30.160.20:FF:000071">
    <property type="entry name" value="Double-stranded RNA-binding protein 4"/>
    <property type="match status" value="1"/>
</dbReference>
<dbReference type="SMART" id="SM00358">
    <property type="entry name" value="DSRM"/>
    <property type="match status" value="3"/>
</dbReference>
<feature type="non-terminal residue" evidence="5">
    <location>
        <position position="227"/>
    </location>
</feature>
<dbReference type="AlphaFoldDB" id="A0A6A1VHJ9"/>
<evidence type="ECO:0000256" key="2">
    <source>
        <dbReference type="ARBA" id="ARBA00022884"/>
    </source>
</evidence>
<reference evidence="5 6" key="1">
    <citation type="journal article" date="2019" name="Plant Biotechnol. J.">
        <title>The red bayberry genome and genetic basis of sex determination.</title>
        <authorList>
            <person name="Jia H.M."/>
            <person name="Jia H.J."/>
            <person name="Cai Q.L."/>
            <person name="Wang Y."/>
            <person name="Zhao H.B."/>
            <person name="Yang W.F."/>
            <person name="Wang G.Y."/>
            <person name="Li Y.H."/>
            <person name="Zhan D.L."/>
            <person name="Shen Y.T."/>
            <person name="Niu Q.F."/>
            <person name="Chang L."/>
            <person name="Qiu J."/>
            <person name="Zhao L."/>
            <person name="Xie H.B."/>
            <person name="Fu W.Y."/>
            <person name="Jin J."/>
            <person name="Li X.W."/>
            <person name="Jiao Y."/>
            <person name="Zhou C.C."/>
            <person name="Tu T."/>
            <person name="Chai C.Y."/>
            <person name="Gao J.L."/>
            <person name="Fan L.J."/>
            <person name="van de Weg E."/>
            <person name="Wang J.Y."/>
            <person name="Gao Z.S."/>
        </authorList>
    </citation>
    <scope>NUCLEOTIDE SEQUENCE [LARGE SCALE GENOMIC DNA]</scope>
    <source>
        <tissue evidence="5">Leaves</tissue>
    </source>
</reference>
<dbReference type="EMBL" id="RXIC02000024">
    <property type="protein sequence ID" value="KAB1211288.1"/>
    <property type="molecule type" value="Genomic_DNA"/>
</dbReference>
<name>A0A6A1VHJ9_9ROSI</name>
<dbReference type="Gene3D" id="3.30.160.20">
    <property type="match status" value="3"/>
</dbReference>
<feature type="domain" description="DRBM" evidence="4">
    <location>
        <begin position="5"/>
        <end position="74"/>
    </location>
</feature>